<protein>
    <recommendedName>
        <fullName evidence="3">(2Fe-2S)-binding protein</fullName>
    </recommendedName>
</protein>
<dbReference type="GO" id="GO:0051536">
    <property type="term" value="F:iron-sulfur cluster binding"/>
    <property type="evidence" value="ECO:0007669"/>
    <property type="project" value="InterPro"/>
</dbReference>
<geneLocation type="plasmid" evidence="2">
    <name>unnamed2</name>
</geneLocation>
<evidence type="ECO:0000256" key="1">
    <source>
        <dbReference type="ARBA" id="ARBA00023002"/>
    </source>
</evidence>
<name>A0A1B2EXP4_9HYPH</name>
<dbReference type="InterPro" id="IPR042204">
    <property type="entry name" value="2Fe-2S-bd_N"/>
</dbReference>
<keyword evidence="2" id="KW-0614">Plasmid</keyword>
<accession>A0A1B2EXP4</accession>
<dbReference type="OrthoDB" id="573392at2"/>
<dbReference type="Gene3D" id="3.10.20.440">
    <property type="entry name" value="2Fe-2S iron-sulphur cluster binding domain, sarcosine oxidase, alpha subunit, N-terminal domain"/>
    <property type="match status" value="1"/>
</dbReference>
<dbReference type="SUPFAM" id="SSF54292">
    <property type="entry name" value="2Fe-2S ferredoxin-like"/>
    <property type="match status" value="1"/>
</dbReference>
<dbReference type="RefSeq" id="WP_099515600.1">
    <property type="nucleotide sequence ID" value="NZ_CP016619.1"/>
</dbReference>
<sequence length="102" mass="10918">MFRRLPDHQGDLVTFTFDGTPLTAFKGDTVATALLAAGVMRFRTTPVSGAERGPYCMMGVCFECLVAIDGRGNRQACLTPVEEGMRVETQHGAATYSIGISA</sequence>
<dbReference type="KEGG" id="moc:BB934_42045"/>
<evidence type="ECO:0000313" key="2">
    <source>
        <dbReference type="EMBL" id="ANY84731.1"/>
    </source>
</evidence>
<dbReference type="EMBL" id="CP016619">
    <property type="protein sequence ID" value="ANY84731.1"/>
    <property type="molecule type" value="Genomic_DNA"/>
</dbReference>
<dbReference type="AlphaFoldDB" id="A0A1B2EXP4"/>
<organism evidence="2">
    <name type="scientific">Microvirga ossetica</name>
    <dbReference type="NCBI Taxonomy" id="1882682"/>
    <lineage>
        <taxon>Bacteria</taxon>
        <taxon>Pseudomonadati</taxon>
        <taxon>Pseudomonadota</taxon>
        <taxon>Alphaproteobacteria</taxon>
        <taxon>Hyphomicrobiales</taxon>
        <taxon>Methylobacteriaceae</taxon>
        <taxon>Microvirga</taxon>
    </lineage>
</organism>
<reference evidence="2" key="1">
    <citation type="submission" date="2016-07" db="EMBL/GenBank/DDBJ databases">
        <title>Microvirga ossetica sp. nov. a new species of rhizobia isolated from root nodules of the legume species Vicia alpestris Steven originated from North Ossetia region in the Caucasus.</title>
        <authorList>
            <person name="Safronova V.I."/>
            <person name="Kuznetsova I.G."/>
            <person name="Sazanova A.L."/>
            <person name="Belimov A."/>
            <person name="Andronov E."/>
            <person name="Osledkin Y.S."/>
            <person name="Onishchuk O.P."/>
            <person name="Kurchak O.N."/>
            <person name="Shaposhnikov A.I."/>
            <person name="Willems A."/>
            <person name="Tikhonovich I.A."/>
        </authorList>
    </citation>
    <scope>NUCLEOTIDE SEQUENCE [LARGE SCALE GENOMIC DNA]</scope>
    <source>
        <strain evidence="2">V5/3M</strain>
        <plasmid evidence="2">unnamed2</plasmid>
    </source>
</reference>
<dbReference type="Pfam" id="PF13510">
    <property type="entry name" value="Fer2_4"/>
    <property type="match status" value="1"/>
</dbReference>
<keyword evidence="1" id="KW-0560">Oxidoreductase</keyword>
<dbReference type="InterPro" id="IPR036010">
    <property type="entry name" value="2Fe-2S_ferredoxin-like_sf"/>
</dbReference>
<proteinExistence type="predicted"/>
<evidence type="ECO:0008006" key="3">
    <source>
        <dbReference type="Google" id="ProtNLM"/>
    </source>
</evidence>
<gene>
    <name evidence="2" type="ORF">BB934_42045</name>
</gene>
<dbReference type="GO" id="GO:0016491">
    <property type="term" value="F:oxidoreductase activity"/>
    <property type="evidence" value="ECO:0007669"/>
    <property type="project" value="UniProtKB-KW"/>
</dbReference>